<dbReference type="AlphaFoldDB" id="V2YQV3"/>
<feature type="transmembrane region" description="Helical" evidence="2">
    <location>
        <begin position="90"/>
        <end position="108"/>
    </location>
</feature>
<reference evidence="4 5" key="1">
    <citation type="journal article" date="2014" name="BMC Genomics">
        <title>Genome and secretome analysis of the hemibiotrophic fungal pathogen, Moniliophthora roreri, which causes frosty pod rot disease of cacao: mechanisms of the biotrophic and necrotrophic phases.</title>
        <authorList>
            <person name="Meinhardt L.W."/>
            <person name="Costa G.G.L."/>
            <person name="Thomazella D.P.T."/>
            <person name="Teixeira P.J.P.L."/>
            <person name="Carazzolle M.F."/>
            <person name="Schuster S.C."/>
            <person name="Carlson J.E."/>
            <person name="Guiltinan M.J."/>
            <person name="Mieczkowski P."/>
            <person name="Farmer A."/>
            <person name="Ramaraj T."/>
            <person name="Crozier J."/>
            <person name="Davis R.E."/>
            <person name="Shao J."/>
            <person name="Melnick R.L."/>
            <person name="Pereira G.A.G."/>
            <person name="Bailey B.A."/>
        </authorList>
    </citation>
    <scope>NUCLEOTIDE SEQUENCE [LARGE SCALE GENOMIC DNA]</scope>
    <source>
        <strain evidence="4 5">MCA 2997</strain>
    </source>
</reference>
<protein>
    <recommendedName>
        <fullName evidence="3">DUF6534 domain-containing protein</fullName>
    </recommendedName>
</protein>
<feature type="transmembrane region" description="Helical" evidence="2">
    <location>
        <begin position="229"/>
        <end position="250"/>
    </location>
</feature>
<feature type="transmembrane region" description="Helical" evidence="2">
    <location>
        <begin position="12"/>
        <end position="37"/>
    </location>
</feature>
<feature type="transmembrane region" description="Helical" evidence="2">
    <location>
        <begin position="203"/>
        <end position="223"/>
    </location>
</feature>
<feature type="transmembrane region" description="Helical" evidence="2">
    <location>
        <begin position="158"/>
        <end position="183"/>
    </location>
</feature>
<name>V2YQV3_MONRO</name>
<dbReference type="InterPro" id="IPR045339">
    <property type="entry name" value="DUF6534"/>
</dbReference>
<sequence>MAIQTTIDNTLGVLYLSVVTGSALYGVGCLQIWFYFRRFGSRDAWPIKFAVWTVLVCDTAQMALTTVAVYRYCVTNQGNPGATARIEKALIIELFFSGGIAISVQMFYCWRIWKFCKSWIVPGIVATFGWISVLVLWVYSMIVIHYENFRELVQPTPVIMSTIITCGAAGCDMAISAVMIFYLQRSKTGVRKSTDIINRMIIFTFNTGLPTSVTALLSIISLHAMPNTFIYIFFYLLTGRLYTNSLLVTLNARKYLLEGQPSAMPRIGFKIPREPKRDNKARKDSSLVSIHISQNTTRENVPLPQMPPRAEVAEGPLNRSQSTATMLTQHGDHNV</sequence>
<organism evidence="4 5">
    <name type="scientific">Moniliophthora roreri (strain MCA 2997)</name>
    <name type="common">Cocoa frosty pod rot fungus</name>
    <name type="synonym">Crinipellis roreri</name>
    <dbReference type="NCBI Taxonomy" id="1381753"/>
    <lineage>
        <taxon>Eukaryota</taxon>
        <taxon>Fungi</taxon>
        <taxon>Dikarya</taxon>
        <taxon>Basidiomycota</taxon>
        <taxon>Agaricomycotina</taxon>
        <taxon>Agaricomycetes</taxon>
        <taxon>Agaricomycetidae</taxon>
        <taxon>Agaricales</taxon>
        <taxon>Marasmiineae</taxon>
        <taxon>Marasmiaceae</taxon>
        <taxon>Moniliophthora</taxon>
    </lineage>
</organism>
<keyword evidence="2" id="KW-0472">Membrane</keyword>
<dbReference type="EMBL" id="AWSO01000155">
    <property type="protein sequence ID" value="ESK94054.1"/>
    <property type="molecule type" value="Genomic_DNA"/>
</dbReference>
<feature type="region of interest" description="Disordered" evidence="1">
    <location>
        <begin position="268"/>
        <end position="335"/>
    </location>
</feature>
<evidence type="ECO:0000313" key="4">
    <source>
        <dbReference type="EMBL" id="ESK94054.1"/>
    </source>
</evidence>
<keyword evidence="2" id="KW-1133">Transmembrane helix</keyword>
<dbReference type="KEGG" id="mrr:Moror_12799"/>
<comment type="caution">
    <text evidence="4">The sequence shown here is derived from an EMBL/GenBank/DDBJ whole genome shotgun (WGS) entry which is preliminary data.</text>
</comment>
<evidence type="ECO:0000256" key="1">
    <source>
        <dbReference type="SAM" id="MobiDB-lite"/>
    </source>
</evidence>
<feature type="compositionally biased region" description="Basic and acidic residues" evidence="1">
    <location>
        <begin position="271"/>
        <end position="285"/>
    </location>
</feature>
<feature type="domain" description="DUF6534" evidence="3">
    <location>
        <begin position="169"/>
        <end position="255"/>
    </location>
</feature>
<proteinExistence type="predicted"/>
<dbReference type="STRING" id="1381753.V2YQV3"/>
<evidence type="ECO:0000256" key="2">
    <source>
        <dbReference type="SAM" id="Phobius"/>
    </source>
</evidence>
<dbReference type="HOGENOM" id="CLU_046025_5_0_1"/>
<feature type="compositionally biased region" description="Polar residues" evidence="1">
    <location>
        <begin position="318"/>
        <end position="328"/>
    </location>
</feature>
<feature type="transmembrane region" description="Helical" evidence="2">
    <location>
        <begin position="120"/>
        <end position="146"/>
    </location>
</feature>
<accession>V2YQV3</accession>
<evidence type="ECO:0000259" key="3">
    <source>
        <dbReference type="Pfam" id="PF20152"/>
    </source>
</evidence>
<dbReference type="PANTHER" id="PTHR40465:SF1">
    <property type="entry name" value="DUF6534 DOMAIN-CONTAINING PROTEIN"/>
    <property type="match status" value="1"/>
</dbReference>
<keyword evidence="5" id="KW-1185">Reference proteome</keyword>
<evidence type="ECO:0000313" key="5">
    <source>
        <dbReference type="Proteomes" id="UP000017559"/>
    </source>
</evidence>
<keyword evidence="2" id="KW-0812">Transmembrane</keyword>
<dbReference type="Pfam" id="PF20152">
    <property type="entry name" value="DUF6534"/>
    <property type="match status" value="1"/>
</dbReference>
<dbReference type="Proteomes" id="UP000017559">
    <property type="component" value="Unassembled WGS sequence"/>
</dbReference>
<dbReference type="PANTHER" id="PTHR40465">
    <property type="entry name" value="CHROMOSOME 1, WHOLE GENOME SHOTGUN SEQUENCE"/>
    <property type="match status" value="1"/>
</dbReference>
<feature type="compositionally biased region" description="Polar residues" evidence="1">
    <location>
        <begin position="286"/>
        <end position="299"/>
    </location>
</feature>
<gene>
    <name evidence="4" type="ORF">Moror_12799</name>
</gene>
<dbReference type="OrthoDB" id="3263055at2759"/>